<feature type="transmembrane region" description="Helical" evidence="8">
    <location>
        <begin position="290"/>
        <end position="316"/>
    </location>
</feature>
<keyword evidence="3 7" id="KW-0813">Transport</keyword>
<evidence type="ECO:0000256" key="4">
    <source>
        <dbReference type="ARBA" id="ARBA00022692"/>
    </source>
</evidence>
<evidence type="ECO:0000256" key="2">
    <source>
        <dbReference type="ARBA" id="ARBA00010992"/>
    </source>
</evidence>
<proteinExistence type="inferred from homology"/>
<evidence type="ECO:0000256" key="8">
    <source>
        <dbReference type="SAM" id="Phobius"/>
    </source>
</evidence>
<feature type="transmembrane region" description="Helical" evidence="8">
    <location>
        <begin position="203"/>
        <end position="220"/>
    </location>
</feature>
<comment type="caution">
    <text evidence="10">The sequence shown here is derived from an EMBL/GenBank/DDBJ whole genome shotgun (WGS) entry which is preliminary data.</text>
</comment>
<feature type="transmembrane region" description="Helical" evidence="8">
    <location>
        <begin position="356"/>
        <end position="375"/>
    </location>
</feature>
<reference evidence="10 11" key="1">
    <citation type="submission" date="2024-07" db="EMBL/GenBank/DDBJ databases">
        <title>Section-level genome sequencing and comparative genomics of Aspergillus sections Usti and Cavernicolus.</title>
        <authorList>
            <consortium name="Lawrence Berkeley National Laboratory"/>
            <person name="Nybo J.L."/>
            <person name="Vesth T.C."/>
            <person name="Theobald S."/>
            <person name="Frisvad J.C."/>
            <person name="Larsen T.O."/>
            <person name="Kjaerboelling I."/>
            <person name="Rothschild-Mancinelli K."/>
            <person name="Lyhne E.K."/>
            <person name="Kogle M.E."/>
            <person name="Barry K."/>
            <person name="Clum A."/>
            <person name="Na H."/>
            <person name="Ledsgaard L."/>
            <person name="Lin J."/>
            <person name="Lipzen A."/>
            <person name="Kuo A."/>
            <person name="Riley R."/>
            <person name="Mondo S."/>
            <person name="Labutti K."/>
            <person name="Haridas S."/>
            <person name="Pangalinan J."/>
            <person name="Salamov A.A."/>
            <person name="Simmons B.A."/>
            <person name="Magnuson J.K."/>
            <person name="Chen J."/>
            <person name="Drula E."/>
            <person name="Henrissat B."/>
            <person name="Wiebenga A."/>
            <person name="Lubbers R.J."/>
            <person name="Gomes A.C."/>
            <person name="Makela M.R."/>
            <person name="Stajich J."/>
            <person name="Grigoriev I.V."/>
            <person name="Mortensen U.H."/>
            <person name="De Vries R.P."/>
            <person name="Baker S.E."/>
            <person name="Andersen M.R."/>
        </authorList>
    </citation>
    <scope>NUCLEOTIDE SEQUENCE [LARGE SCALE GENOMIC DNA]</scope>
    <source>
        <strain evidence="10 11">CBS 123904</strain>
    </source>
</reference>
<evidence type="ECO:0000313" key="11">
    <source>
        <dbReference type="Proteomes" id="UP001610446"/>
    </source>
</evidence>
<comment type="similarity">
    <text evidence="2 7">Belongs to the major facilitator superfamily. Sugar transporter (TC 2.A.1.1) family.</text>
</comment>
<feature type="transmembrane region" description="Helical" evidence="8">
    <location>
        <begin position="387"/>
        <end position="404"/>
    </location>
</feature>
<name>A0ABR4J3Z9_9EURO</name>
<dbReference type="InterPro" id="IPR036259">
    <property type="entry name" value="MFS_trans_sf"/>
</dbReference>
<sequence>MAASDSPALTRPPKGTFRLAGRLFPRVSWFKDPNIRLLNFYIFCLITTNIANGFDGSMMNGLQSLVYWQDYFNHPSGSLLGLFSGIMSVGSLVALPLVPPLIDTFGRRSGIIIGSLFMILGTGLQAGATNFSMFIAARFFLGFGDVIAVTTGPLLIAEIAHPQHRALLVTFHAICYHLGAFIAAWVTYGTLKIESNWAWRTPSLLQGTFNVLILAVILFIPESPRYYISKDQPEKALRLLAHYHGNGNQNDEVVQLEFNEITTSIALDKDAANKSSWLDFLRTPGNRKRLAILVAVGVFSQWSGNGLISYYLNIILDNIGITNPNTQLLINGAITTFNLVTNTFFGFFVDRVGRRPIYLVSTGGTLVAFVIWTIISARYSVAPQDGLGIGVVVMIFVYNFFYNVKSGLLGSYSTEILPYGLRAKGFTLLYICLYAALFFNQYVNPVALDNISWKYYIFYCCFLAFELVFVWYFIVETRYTPLEEISKLFDGDDVVELANLELKKKDVEHVEGAEAREIPVA</sequence>
<feature type="transmembrane region" description="Helical" evidence="8">
    <location>
        <begin position="134"/>
        <end position="156"/>
    </location>
</feature>
<gene>
    <name evidence="10" type="ORF">BJY01DRAFT_259394</name>
</gene>
<dbReference type="EMBL" id="JBFXLU010000213">
    <property type="protein sequence ID" value="KAL2834766.1"/>
    <property type="molecule type" value="Genomic_DNA"/>
</dbReference>
<dbReference type="SUPFAM" id="SSF103473">
    <property type="entry name" value="MFS general substrate transporter"/>
    <property type="match status" value="1"/>
</dbReference>
<comment type="subcellular location">
    <subcellularLocation>
        <location evidence="1">Membrane</location>
        <topology evidence="1">Multi-pass membrane protein</topology>
    </subcellularLocation>
</comment>
<dbReference type="InterPro" id="IPR005828">
    <property type="entry name" value="MFS_sugar_transport-like"/>
</dbReference>
<feature type="domain" description="Major facilitator superfamily (MFS) profile" evidence="9">
    <location>
        <begin position="41"/>
        <end position="478"/>
    </location>
</feature>
<evidence type="ECO:0000256" key="6">
    <source>
        <dbReference type="ARBA" id="ARBA00023136"/>
    </source>
</evidence>
<evidence type="ECO:0000313" key="10">
    <source>
        <dbReference type="EMBL" id="KAL2834766.1"/>
    </source>
</evidence>
<dbReference type="InterPro" id="IPR050360">
    <property type="entry name" value="MFS_Sugar_Transporters"/>
</dbReference>
<dbReference type="NCBIfam" id="TIGR00879">
    <property type="entry name" value="SP"/>
    <property type="match status" value="1"/>
</dbReference>
<dbReference type="Gene3D" id="1.20.1250.20">
    <property type="entry name" value="MFS general substrate transporter like domains"/>
    <property type="match status" value="1"/>
</dbReference>
<keyword evidence="6 8" id="KW-0472">Membrane</keyword>
<evidence type="ECO:0000256" key="1">
    <source>
        <dbReference type="ARBA" id="ARBA00004141"/>
    </source>
</evidence>
<keyword evidence="5 8" id="KW-1133">Transmembrane helix</keyword>
<organism evidence="10 11">
    <name type="scientific">Aspergillus pseudoustus</name>
    <dbReference type="NCBI Taxonomy" id="1810923"/>
    <lineage>
        <taxon>Eukaryota</taxon>
        <taxon>Fungi</taxon>
        <taxon>Dikarya</taxon>
        <taxon>Ascomycota</taxon>
        <taxon>Pezizomycotina</taxon>
        <taxon>Eurotiomycetes</taxon>
        <taxon>Eurotiomycetidae</taxon>
        <taxon>Eurotiales</taxon>
        <taxon>Aspergillaceae</taxon>
        <taxon>Aspergillus</taxon>
        <taxon>Aspergillus subgen. Nidulantes</taxon>
    </lineage>
</organism>
<keyword evidence="4 8" id="KW-0812">Transmembrane</keyword>
<dbReference type="PANTHER" id="PTHR48022">
    <property type="entry name" value="PLASTIDIC GLUCOSE TRANSPORTER 4"/>
    <property type="match status" value="1"/>
</dbReference>
<feature type="transmembrane region" description="Helical" evidence="8">
    <location>
        <begin position="455"/>
        <end position="475"/>
    </location>
</feature>
<feature type="transmembrane region" description="Helical" evidence="8">
    <location>
        <begin position="38"/>
        <end position="59"/>
    </location>
</feature>
<dbReference type="InterPro" id="IPR020846">
    <property type="entry name" value="MFS_dom"/>
</dbReference>
<dbReference type="InterPro" id="IPR003663">
    <property type="entry name" value="Sugar/inositol_transpt"/>
</dbReference>
<keyword evidence="11" id="KW-1185">Reference proteome</keyword>
<evidence type="ECO:0000256" key="5">
    <source>
        <dbReference type="ARBA" id="ARBA00022989"/>
    </source>
</evidence>
<feature type="transmembrane region" description="Helical" evidence="8">
    <location>
        <begin position="425"/>
        <end position="443"/>
    </location>
</feature>
<dbReference type="PANTHER" id="PTHR48022:SF63">
    <property type="entry name" value="TRANSPORTER, PUTATIVE-RELATED"/>
    <property type="match status" value="1"/>
</dbReference>
<dbReference type="PROSITE" id="PS50850">
    <property type="entry name" value="MFS"/>
    <property type="match status" value="1"/>
</dbReference>
<evidence type="ECO:0000256" key="3">
    <source>
        <dbReference type="ARBA" id="ARBA00022448"/>
    </source>
</evidence>
<evidence type="ECO:0000259" key="9">
    <source>
        <dbReference type="PROSITE" id="PS50850"/>
    </source>
</evidence>
<feature type="transmembrane region" description="Helical" evidence="8">
    <location>
        <begin position="79"/>
        <end position="98"/>
    </location>
</feature>
<protein>
    <submittedName>
        <fullName evidence="10">General substrate transporter</fullName>
    </submittedName>
</protein>
<dbReference type="Pfam" id="PF00083">
    <property type="entry name" value="Sugar_tr"/>
    <property type="match status" value="1"/>
</dbReference>
<feature type="transmembrane region" description="Helical" evidence="8">
    <location>
        <begin position="328"/>
        <end position="349"/>
    </location>
</feature>
<dbReference type="Proteomes" id="UP001610446">
    <property type="component" value="Unassembled WGS sequence"/>
</dbReference>
<evidence type="ECO:0000256" key="7">
    <source>
        <dbReference type="RuleBase" id="RU003346"/>
    </source>
</evidence>
<accession>A0ABR4J3Z9</accession>
<feature type="transmembrane region" description="Helical" evidence="8">
    <location>
        <begin position="168"/>
        <end position="191"/>
    </location>
</feature>
<feature type="transmembrane region" description="Helical" evidence="8">
    <location>
        <begin position="110"/>
        <end position="128"/>
    </location>
</feature>